<keyword evidence="2" id="KW-1185">Reference proteome</keyword>
<organism evidence="1 2">
    <name type="scientific">Brassica napus</name>
    <name type="common">Rape</name>
    <dbReference type="NCBI Taxonomy" id="3708"/>
    <lineage>
        <taxon>Eukaryota</taxon>
        <taxon>Viridiplantae</taxon>
        <taxon>Streptophyta</taxon>
        <taxon>Embryophyta</taxon>
        <taxon>Tracheophyta</taxon>
        <taxon>Spermatophyta</taxon>
        <taxon>Magnoliopsida</taxon>
        <taxon>eudicotyledons</taxon>
        <taxon>Gunneridae</taxon>
        <taxon>Pentapetalae</taxon>
        <taxon>rosids</taxon>
        <taxon>malvids</taxon>
        <taxon>Brassicales</taxon>
        <taxon>Brassicaceae</taxon>
        <taxon>Brassiceae</taxon>
        <taxon>Brassica</taxon>
    </lineage>
</organism>
<evidence type="ECO:0000313" key="1">
    <source>
        <dbReference type="EMBL" id="CDY32774.1"/>
    </source>
</evidence>
<evidence type="ECO:0000313" key="2">
    <source>
        <dbReference type="Proteomes" id="UP000028999"/>
    </source>
</evidence>
<dbReference type="AlphaFoldDB" id="A0A078H5N4"/>
<accession>A0A078H5N4</accession>
<protein>
    <submittedName>
        <fullName evidence="1">BnaA10g10750D protein</fullName>
    </submittedName>
</protein>
<dbReference type="Proteomes" id="UP000028999">
    <property type="component" value="Unassembled WGS sequence"/>
</dbReference>
<sequence length="16" mass="1941">MDQRRYEAETKPSSSR</sequence>
<gene>
    <name evidence="1" type="primary">BnaA10g10750D</name>
    <name evidence="1" type="ORF">GSBRNA2T00052836001</name>
</gene>
<dbReference type="EMBL" id="LK032299">
    <property type="protein sequence ID" value="CDY32774.1"/>
    <property type="molecule type" value="Genomic_DNA"/>
</dbReference>
<name>A0A078H5N4_BRANA</name>
<reference evidence="1 2" key="1">
    <citation type="journal article" date="2014" name="Science">
        <title>Plant genetics. Early allopolyploid evolution in the post-Neolithic Brassica napus oilseed genome.</title>
        <authorList>
            <person name="Chalhoub B."/>
            <person name="Denoeud F."/>
            <person name="Liu S."/>
            <person name="Parkin I.A."/>
            <person name="Tang H."/>
            <person name="Wang X."/>
            <person name="Chiquet J."/>
            <person name="Belcram H."/>
            <person name="Tong C."/>
            <person name="Samans B."/>
            <person name="Correa M."/>
            <person name="Da Silva C."/>
            <person name="Just J."/>
            <person name="Falentin C."/>
            <person name="Koh C.S."/>
            <person name="Le Clainche I."/>
            <person name="Bernard M."/>
            <person name="Bento P."/>
            <person name="Noel B."/>
            <person name="Labadie K."/>
            <person name="Alberti A."/>
            <person name="Charles M."/>
            <person name="Arnaud D."/>
            <person name="Guo H."/>
            <person name="Daviaud C."/>
            <person name="Alamery S."/>
            <person name="Jabbari K."/>
            <person name="Zhao M."/>
            <person name="Edger P.P."/>
            <person name="Chelaifa H."/>
            <person name="Tack D."/>
            <person name="Lassalle G."/>
            <person name="Mestiri I."/>
            <person name="Schnel N."/>
            <person name="Le Paslier M.C."/>
            <person name="Fan G."/>
            <person name="Renault V."/>
            <person name="Bayer P.E."/>
            <person name="Golicz A.A."/>
            <person name="Manoli S."/>
            <person name="Lee T.H."/>
            <person name="Thi V.H."/>
            <person name="Chalabi S."/>
            <person name="Hu Q."/>
            <person name="Fan C."/>
            <person name="Tollenaere R."/>
            <person name="Lu Y."/>
            <person name="Battail C."/>
            <person name="Shen J."/>
            <person name="Sidebottom C.H."/>
            <person name="Wang X."/>
            <person name="Canaguier A."/>
            <person name="Chauveau A."/>
            <person name="Berard A."/>
            <person name="Deniot G."/>
            <person name="Guan M."/>
            <person name="Liu Z."/>
            <person name="Sun F."/>
            <person name="Lim Y.P."/>
            <person name="Lyons E."/>
            <person name="Town C.D."/>
            <person name="Bancroft I."/>
            <person name="Wang X."/>
            <person name="Meng J."/>
            <person name="Ma J."/>
            <person name="Pires J.C."/>
            <person name="King G.J."/>
            <person name="Brunel D."/>
            <person name="Delourme R."/>
            <person name="Renard M."/>
            <person name="Aury J.M."/>
            <person name="Adams K.L."/>
            <person name="Batley J."/>
            <person name="Snowdon R.J."/>
            <person name="Tost J."/>
            <person name="Edwards D."/>
            <person name="Zhou Y."/>
            <person name="Hua W."/>
            <person name="Sharpe A.G."/>
            <person name="Paterson A.H."/>
            <person name="Guan C."/>
            <person name="Wincker P."/>
        </authorList>
    </citation>
    <scope>NUCLEOTIDE SEQUENCE [LARGE SCALE GENOMIC DNA]</scope>
    <source>
        <strain evidence="2">cv. Darmor-bzh</strain>
    </source>
</reference>
<dbReference type="PaxDb" id="3708-A0A078H5N4"/>
<proteinExistence type="predicted"/>